<gene>
    <name evidence="5" type="ORF">HFP15_34865</name>
</gene>
<dbReference type="PROSITE" id="PS51257">
    <property type="entry name" value="PROKAR_LIPOPROTEIN"/>
    <property type="match status" value="1"/>
</dbReference>
<proteinExistence type="inferred from homology"/>
<accession>A0ABX1JH15</accession>
<name>A0ABX1JH15_9PSEU</name>
<dbReference type="InterPro" id="IPR028082">
    <property type="entry name" value="Peripla_BP_I"/>
</dbReference>
<evidence type="ECO:0000313" key="5">
    <source>
        <dbReference type="EMBL" id="NKQ58055.1"/>
    </source>
</evidence>
<feature type="signal peptide" evidence="3">
    <location>
        <begin position="1"/>
        <end position="32"/>
    </location>
</feature>
<dbReference type="Pfam" id="PF13458">
    <property type="entry name" value="Peripla_BP_6"/>
    <property type="match status" value="1"/>
</dbReference>
<dbReference type="EMBL" id="JAAXLS010000047">
    <property type="protein sequence ID" value="NKQ58055.1"/>
    <property type="molecule type" value="Genomic_DNA"/>
</dbReference>
<dbReference type="PANTHER" id="PTHR30483">
    <property type="entry name" value="LEUCINE-SPECIFIC-BINDING PROTEIN"/>
    <property type="match status" value="1"/>
</dbReference>
<reference evidence="5 6" key="1">
    <citation type="submission" date="2020-04" db="EMBL/GenBank/DDBJ databases">
        <title>Novel species.</title>
        <authorList>
            <person name="Teo W.F.A."/>
            <person name="Lipun K."/>
            <person name="Srisuk N."/>
            <person name="Duangmal K."/>
        </authorList>
    </citation>
    <scope>NUCLEOTIDE SEQUENCE [LARGE SCALE GENOMIC DNA]</scope>
    <source>
        <strain evidence="5 6">K13G38</strain>
    </source>
</reference>
<dbReference type="PANTHER" id="PTHR30483:SF6">
    <property type="entry name" value="PERIPLASMIC BINDING PROTEIN OF ABC TRANSPORTER FOR NATURAL AMINO ACIDS"/>
    <property type="match status" value="1"/>
</dbReference>
<feature type="chain" id="PRO_5047347265" evidence="3">
    <location>
        <begin position="33"/>
        <end position="424"/>
    </location>
</feature>
<evidence type="ECO:0000259" key="4">
    <source>
        <dbReference type="Pfam" id="PF13458"/>
    </source>
</evidence>
<evidence type="ECO:0000313" key="6">
    <source>
        <dbReference type="Proteomes" id="UP000715441"/>
    </source>
</evidence>
<comment type="caution">
    <text evidence="5">The sequence shown here is derived from an EMBL/GenBank/DDBJ whole genome shotgun (WGS) entry which is preliminary data.</text>
</comment>
<feature type="domain" description="Leucine-binding protein" evidence="4">
    <location>
        <begin position="52"/>
        <end position="345"/>
    </location>
</feature>
<dbReference type="SUPFAM" id="SSF53822">
    <property type="entry name" value="Periplasmic binding protein-like I"/>
    <property type="match status" value="1"/>
</dbReference>
<dbReference type="InterPro" id="IPR051010">
    <property type="entry name" value="BCAA_transport"/>
</dbReference>
<organism evidence="5 6">
    <name type="scientific">Amycolatopsis acididurans</name>
    <dbReference type="NCBI Taxonomy" id="2724524"/>
    <lineage>
        <taxon>Bacteria</taxon>
        <taxon>Bacillati</taxon>
        <taxon>Actinomycetota</taxon>
        <taxon>Actinomycetes</taxon>
        <taxon>Pseudonocardiales</taxon>
        <taxon>Pseudonocardiaceae</taxon>
        <taxon>Amycolatopsis</taxon>
    </lineage>
</organism>
<dbReference type="RefSeq" id="WP_168521512.1">
    <property type="nucleotide sequence ID" value="NZ_JAAXLS010000047.1"/>
</dbReference>
<protein>
    <submittedName>
        <fullName evidence="5">ABC transporter substrate-binding protein</fullName>
    </submittedName>
</protein>
<dbReference type="Gene3D" id="3.40.50.2300">
    <property type="match status" value="2"/>
</dbReference>
<dbReference type="Proteomes" id="UP000715441">
    <property type="component" value="Unassembled WGS sequence"/>
</dbReference>
<evidence type="ECO:0000256" key="3">
    <source>
        <dbReference type="SAM" id="SignalP"/>
    </source>
</evidence>
<keyword evidence="2 3" id="KW-0732">Signal</keyword>
<keyword evidence="6" id="KW-1185">Reference proteome</keyword>
<dbReference type="InterPro" id="IPR028081">
    <property type="entry name" value="Leu-bd"/>
</dbReference>
<evidence type="ECO:0000256" key="1">
    <source>
        <dbReference type="ARBA" id="ARBA00010062"/>
    </source>
</evidence>
<sequence>MAHLKRKPMAIGAMAAALALTLAACGSSSEGAGTAAGLPSNPADASLAPLLIGYLSSENDPAANYPEGRVAAEAAVQYINTSLGGIDKHPVKLDTCIVQSTPESEQACANQMVADKVVAVLNPYNYSEAVEYPIWQAAGLTSFGGGVTPAGMNAPTNISWTAGSYQLNSAAAYAVVDKLHAKKVAFIYLDAAAMAPVTAGMVAGMAAKGVQLDKVGASATTTDWIPVIQSALDKKPDAIILYAAQAGCIGAMKAYKQLGATTPVVTQTLCTDRSVLDATNNAANGWYVVSFGPWPDNPGENQEIKTFNDALTAYAKGGKINTGGQALMSFSYMMTMYENILKPLGFDGANSKAILDKAKTITSGNAFGSSPLFKCGTYAAIPSACGGAGERLYQLENGKFKAVDGGQFIGTDLAAFGANKPAGA</sequence>
<evidence type="ECO:0000256" key="2">
    <source>
        <dbReference type="ARBA" id="ARBA00022729"/>
    </source>
</evidence>
<comment type="similarity">
    <text evidence="1">Belongs to the leucine-binding protein family.</text>
</comment>